<dbReference type="OrthoDB" id="337870at2759"/>
<gene>
    <name evidence="1" type="primary">WBGene00279554</name>
</gene>
<proteinExistence type="predicted"/>
<dbReference type="Proteomes" id="UP000005239">
    <property type="component" value="Unassembled WGS sequence"/>
</dbReference>
<organism evidence="1 2">
    <name type="scientific">Pristionchus pacificus</name>
    <name type="common">Parasitic nematode worm</name>
    <dbReference type="NCBI Taxonomy" id="54126"/>
    <lineage>
        <taxon>Eukaryota</taxon>
        <taxon>Metazoa</taxon>
        <taxon>Ecdysozoa</taxon>
        <taxon>Nematoda</taxon>
        <taxon>Chromadorea</taxon>
        <taxon>Rhabditida</taxon>
        <taxon>Rhabditina</taxon>
        <taxon>Diplogasteromorpha</taxon>
        <taxon>Diplogasteroidea</taxon>
        <taxon>Neodiplogasteridae</taxon>
        <taxon>Pristionchus</taxon>
    </lineage>
</organism>
<accession>A0A2A6CQK3</accession>
<reference evidence="1" key="2">
    <citation type="submission" date="2022-06" db="UniProtKB">
        <authorList>
            <consortium name="EnsemblMetazoa"/>
        </authorList>
    </citation>
    <scope>IDENTIFICATION</scope>
    <source>
        <strain evidence="1">PS312</strain>
    </source>
</reference>
<keyword evidence="2" id="KW-1185">Reference proteome</keyword>
<reference evidence="2" key="1">
    <citation type="journal article" date="2008" name="Nat. Genet.">
        <title>The Pristionchus pacificus genome provides a unique perspective on nematode lifestyle and parasitism.</title>
        <authorList>
            <person name="Dieterich C."/>
            <person name="Clifton S.W."/>
            <person name="Schuster L.N."/>
            <person name="Chinwalla A."/>
            <person name="Delehaunty K."/>
            <person name="Dinkelacker I."/>
            <person name="Fulton L."/>
            <person name="Fulton R."/>
            <person name="Godfrey J."/>
            <person name="Minx P."/>
            <person name="Mitreva M."/>
            <person name="Roeseler W."/>
            <person name="Tian H."/>
            <person name="Witte H."/>
            <person name="Yang S.P."/>
            <person name="Wilson R.K."/>
            <person name="Sommer R.J."/>
        </authorList>
    </citation>
    <scope>NUCLEOTIDE SEQUENCE [LARGE SCALE GENOMIC DNA]</scope>
    <source>
        <strain evidence="2">PS312</strain>
    </source>
</reference>
<protein>
    <submittedName>
        <fullName evidence="1">Uncharacterized protein</fullName>
    </submittedName>
</protein>
<accession>A0A8R1Z2G7</accession>
<evidence type="ECO:0000313" key="2">
    <source>
        <dbReference type="Proteomes" id="UP000005239"/>
    </source>
</evidence>
<name>A0A2A6CQK3_PRIPA</name>
<dbReference type="EnsemblMetazoa" id="PPA41185.1">
    <property type="protein sequence ID" value="PPA41185.1"/>
    <property type="gene ID" value="WBGene00279554"/>
</dbReference>
<sequence length="164" mass="19399">MFVQNPVVTHDTLLNCDITLPVLFFNVMLIFFAIFYIIKIRLSIPERTINLWKTCRKEGSSLTLTHHPFSKRMRRTSLTASRLLSSEERQLWSEIQVEDPQARSFQFFQIKTVLGVLDRDVSRLHEALENKHLIMKQIQLPWRNARERVLMRAKSELKCIDNSE</sequence>
<evidence type="ECO:0000313" key="1">
    <source>
        <dbReference type="EnsemblMetazoa" id="PPA41185.1"/>
    </source>
</evidence>
<dbReference type="AlphaFoldDB" id="A0A2A6CQK3"/>